<dbReference type="InterPro" id="IPR032157">
    <property type="entry name" value="PAC4"/>
</dbReference>
<proteinExistence type="predicted"/>
<protein>
    <recommendedName>
        <fullName evidence="3">Proteasome assembly chaperone 4</fullName>
    </recommendedName>
</protein>
<name>A0A6A4K373_APOLU</name>
<dbReference type="EMBL" id="WIXP02000004">
    <property type="protein sequence ID" value="KAF6212357.1"/>
    <property type="molecule type" value="Genomic_DNA"/>
</dbReference>
<dbReference type="Proteomes" id="UP000466442">
    <property type="component" value="Unassembled WGS sequence"/>
</dbReference>
<sequence length="147" mass="16360">MEVEEHRHMNGHGIALANSSATTKGAPAAPYSEVEPSFKHHQFTDVVLGQEVSFEILKMNSSIYVWVGSASRNVLENMCLAMPSRFSPQPLASTWFGETDVTSPLSQKLSKKLNKPVILSLNILDQHAVPHVEQALFNHIKNNPQHY</sequence>
<dbReference type="OrthoDB" id="368507at2759"/>
<gene>
    <name evidence="1" type="ORF">GE061_012879</name>
</gene>
<dbReference type="Pfam" id="PF16093">
    <property type="entry name" value="PAC4"/>
    <property type="match status" value="1"/>
</dbReference>
<comment type="caution">
    <text evidence="1">The sequence shown here is derived from an EMBL/GenBank/DDBJ whole genome shotgun (WGS) entry which is preliminary data.</text>
</comment>
<dbReference type="PANTHER" id="PTHR33559">
    <property type="entry name" value="PROTEASOME ASSEMBLY CHAPERONE 4"/>
    <property type="match status" value="1"/>
</dbReference>
<reference evidence="1" key="1">
    <citation type="journal article" date="2021" name="Mol. Ecol. Resour.">
        <title>Apolygus lucorum genome provides insights into omnivorousness and mesophyll feeding.</title>
        <authorList>
            <person name="Liu Y."/>
            <person name="Liu H."/>
            <person name="Wang H."/>
            <person name="Huang T."/>
            <person name="Liu B."/>
            <person name="Yang B."/>
            <person name="Yin L."/>
            <person name="Li B."/>
            <person name="Zhang Y."/>
            <person name="Zhang S."/>
            <person name="Jiang F."/>
            <person name="Zhang X."/>
            <person name="Ren Y."/>
            <person name="Wang B."/>
            <person name="Wang S."/>
            <person name="Lu Y."/>
            <person name="Wu K."/>
            <person name="Fan W."/>
            <person name="Wang G."/>
        </authorList>
    </citation>
    <scope>NUCLEOTIDE SEQUENCE</scope>
    <source>
        <strain evidence="1">12Hb</strain>
    </source>
</reference>
<organism evidence="1 2">
    <name type="scientific">Apolygus lucorum</name>
    <name type="common">Small green plant bug</name>
    <name type="synonym">Lygocoris lucorum</name>
    <dbReference type="NCBI Taxonomy" id="248454"/>
    <lineage>
        <taxon>Eukaryota</taxon>
        <taxon>Metazoa</taxon>
        <taxon>Ecdysozoa</taxon>
        <taxon>Arthropoda</taxon>
        <taxon>Hexapoda</taxon>
        <taxon>Insecta</taxon>
        <taxon>Pterygota</taxon>
        <taxon>Neoptera</taxon>
        <taxon>Paraneoptera</taxon>
        <taxon>Hemiptera</taxon>
        <taxon>Heteroptera</taxon>
        <taxon>Panheteroptera</taxon>
        <taxon>Cimicomorpha</taxon>
        <taxon>Miridae</taxon>
        <taxon>Mirini</taxon>
        <taxon>Apolygus</taxon>
    </lineage>
</organism>
<accession>A0A6A4K373</accession>
<dbReference type="PANTHER" id="PTHR33559:SF1">
    <property type="entry name" value="PROTEASOME ASSEMBLY CHAPERONE 4"/>
    <property type="match status" value="1"/>
</dbReference>
<dbReference type="GO" id="GO:0043248">
    <property type="term" value="P:proteasome assembly"/>
    <property type="evidence" value="ECO:0007669"/>
    <property type="project" value="InterPro"/>
</dbReference>
<keyword evidence="2" id="KW-1185">Reference proteome</keyword>
<dbReference type="AlphaFoldDB" id="A0A6A4K373"/>
<evidence type="ECO:0000313" key="2">
    <source>
        <dbReference type="Proteomes" id="UP000466442"/>
    </source>
</evidence>
<evidence type="ECO:0008006" key="3">
    <source>
        <dbReference type="Google" id="ProtNLM"/>
    </source>
</evidence>
<evidence type="ECO:0000313" key="1">
    <source>
        <dbReference type="EMBL" id="KAF6212357.1"/>
    </source>
</evidence>